<reference evidence="8" key="2">
    <citation type="submission" date="2023-05" db="EMBL/GenBank/DDBJ databases">
        <authorList>
            <consortium name="Lawrence Berkeley National Laboratory"/>
            <person name="Steindorff A."/>
            <person name="Hensen N."/>
            <person name="Bonometti L."/>
            <person name="Westerberg I."/>
            <person name="Brannstrom I.O."/>
            <person name="Guillou S."/>
            <person name="Cros-Aarteil S."/>
            <person name="Calhoun S."/>
            <person name="Haridas S."/>
            <person name="Kuo A."/>
            <person name="Mondo S."/>
            <person name="Pangilinan J."/>
            <person name="Riley R."/>
            <person name="Labutti K."/>
            <person name="Andreopoulos B."/>
            <person name="Lipzen A."/>
            <person name="Chen C."/>
            <person name="Yanf M."/>
            <person name="Daum C."/>
            <person name="Ng V."/>
            <person name="Clum A."/>
            <person name="Ohm R."/>
            <person name="Martin F."/>
            <person name="Silar P."/>
            <person name="Natvig D."/>
            <person name="Lalanne C."/>
            <person name="Gautier V."/>
            <person name="Ament-Velasquez S.L."/>
            <person name="Kruys A."/>
            <person name="Hutchinson M.I."/>
            <person name="Powell A.J."/>
            <person name="Barry K."/>
            <person name="Miller A.N."/>
            <person name="Grigoriev I.V."/>
            <person name="Debuchy R."/>
            <person name="Gladieux P."/>
            <person name="Thoren M.H."/>
            <person name="Johannesson H."/>
        </authorList>
    </citation>
    <scope>NUCLEOTIDE SEQUENCE</scope>
    <source>
        <strain evidence="8">CBS 532.94</strain>
    </source>
</reference>
<feature type="region of interest" description="Disordered" evidence="7">
    <location>
        <begin position="133"/>
        <end position="237"/>
    </location>
</feature>
<comment type="subcellular location">
    <subcellularLocation>
        <location evidence="1 6">Nucleus</location>
    </subcellularLocation>
</comment>
<keyword evidence="3 6" id="KW-0698">rRNA processing</keyword>
<dbReference type="GO" id="GO:0003723">
    <property type="term" value="F:RNA binding"/>
    <property type="evidence" value="ECO:0007669"/>
    <property type="project" value="UniProtKB-UniRule"/>
</dbReference>
<feature type="compositionally biased region" description="Low complexity" evidence="7">
    <location>
        <begin position="200"/>
        <end position="231"/>
    </location>
</feature>
<gene>
    <name evidence="8" type="ORF">C8A03DRAFT_43035</name>
</gene>
<dbReference type="PANTHER" id="PTHR15341">
    <property type="entry name" value="SUN-COR STEROID HORMONE RECEPTOR CO-REPRESSOR"/>
    <property type="match status" value="1"/>
</dbReference>
<dbReference type="Pfam" id="PF04000">
    <property type="entry name" value="Sas10_Utp3"/>
    <property type="match status" value="1"/>
</dbReference>
<keyword evidence="4 6" id="KW-0694">RNA-binding</keyword>
<dbReference type="PANTHER" id="PTHR15341:SF3">
    <property type="entry name" value="NUCLEAR NUCLEIC ACID-BINDING PROTEIN C1D"/>
    <property type="match status" value="1"/>
</dbReference>
<name>A0AAN7HEV4_9PEZI</name>
<feature type="compositionally biased region" description="Pro residues" evidence="7">
    <location>
        <begin position="187"/>
        <end position="199"/>
    </location>
</feature>
<feature type="region of interest" description="Disordered" evidence="7">
    <location>
        <begin position="269"/>
        <end position="292"/>
    </location>
</feature>
<dbReference type="GO" id="GO:0003677">
    <property type="term" value="F:DNA binding"/>
    <property type="evidence" value="ECO:0007669"/>
    <property type="project" value="TreeGrafter"/>
</dbReference>
<dbReference type="GO" id="GO:0000178">
    <property type="term" value="C:exosome (RNase complex)"/>
    <property type="evidence" value="ECO:0007669"/>
    <property type="project" value="TreeGrafter"/>
</dbReference>
<organism evidence="8 9">
    <name type="scientific">Achaetomium macrosporum</name>
    <dbReference type="NCBI Taxonomy" id="79813"/>
    <lineage>
        <taxon>Eukaryota</taxon>
        <taxon>Fungi</taxon>
        <taxon>Dikarya</taxon>
        <taxon>Ascomycota</taxon>
        <taxon>Pezizomycotina</taxon>
        <taxon>Sordariomycetes</taxon>
        <taxon>Sordariomycetidae</taxon>
        <taxon>Sordariales</taxon>
        <taxon>Chaetomiaceae</taxon>
        <taxon>Achaetomium</taxon>
    </lineage>
</organism>
<proteinExistence type="inferred from homology"/>
<keyword evidence="9" id="KW-1185">Reference proteome</keyword>
<dbReference type="AlphaFoldDB" id="A0AAN7HEV4"/>
<evidence type="ECO:0000313" key="8">
    <source>
        <dbReference type="EMBL" id="KAK4239345.1"/>
    </source>
</evidence>
<evidence type="ECO:0000256" key="4">
    <source>
        <dbReference type="ARBA" id="ARBA00022884"/>
    </source>
</evidence>
<dbReference type="GO" id="GO:0010468">
    <property type="term" value="P:regulation of gene expression"/>
    <property type="evidence" value="ECO:0007669"/>
    <property type="project" value="TreeGrafter"/>
</dbReference>
<evidence type="ECO:0000256" key="7">
    <source>
        <dbReference type="SAM" id="MobiDB-lite"/>
    </source>
</evidence>
<dbReference type="InterPro" id="IPR007146">
    <property type="entry name" value="Sas10/Utp3/C1D"/>
</dbReference>
<evidence type="ECO:0000256" key="3">
    <source>
        <dbReference type="ARBA" id="ARBA00022552"/>
    </source>
</evidence>
<evidence type="ECO:0000256" key="5">
    <source>
        <dbReference type="ARBA" id="ARBA00023242"/>
    </source>
</evidence>
<evidence type="ECO:0000256" key="6">
    <source>
        <dbReference type="RuleBase" id="RU368003"/>
    </source>
</evidence>
<evidence type="ECO:0000313" key="9">
    <source>
        <dbReference type="Proteomes" id="UP001303760"/>
    </source>
</evidence>
<dbReference type="EMBL" id="MU860066">
    <property type="protein sequence ID" value="KAK4239345.1"/>
    <property type="molecule type" value="Genomic_DNA"/>
</dbReference>
<dbReference type="GO" id="GO:0005730">
    <property type="term" value="C:nucleolus"/>
    <property type="evidence" value="ECO:0007669"/>
    <property type="project" value="TreeGrafter"/>
</dbReference>
<comment type="caution">
    <text evidence="8">The sequence shown here is derived from an EMBL/GenBank/DDBJ whole genome shotgun (WGS) entry which is preliminary data.</text>
</comment>
<protein>
    <recommendedName>
        <fullName evidence="6">Exosome complex protein</fullName>
    </recommendedName>
</protein>
<feature type="compositionally biased region" description="Low complexity" evidence="7">
    <location>
        <begin position="176"/>
        <end position="186"/>
    </location>
</feature>
<feature type="compositionally biased region" description="Basic and acidic residues" evidence="7">
    <location>
        <begin position="133"/>
        <end position="148"/>
    </location>
</feature>
<feature type="compositionally biased region" description="Low complexity" evidence="7">
    <location>
        <begin position="269"/>
        <end position="287"/>
    </location>
</feature>
<dbReference type="Proteomes" id="UP001303760">
    <property type="component" value="Unassembled WGS sequence"/>
</dbReference>
<reference evidence="8" key="1">
    <citation type="journal article" date="2023" name="Mol. Phylogenet. Evol.">
        <title>Genome-scale phylogeny and comparative genomics of the fungal order Sordariales.</title>
        <authorList>
            <person name="Hensen N."/>
            <person name="Bonometti L."/>
            <person name="Westerberg I."/>
            <person name="Brannstrom I.O."/>
            <person name="Guillou S."/>
            <person name="Cros-Aarteil S."/>
            <person name="Calhoun S."/>
            <person name="Haridas S."/>
            <person name="Kuo A."/>
            <person name="Mondo S."/>
            <person name="Pangilinan J."/>
            <person name="Riley R."/>
            <person name="LaButti K."/>
            <person name="Andreopoulos B."/>
            <person name="Lipzen A."/>
            <person name="Chen C."/>
            <person name="Yan M."/>
            <person name="Daum C."/>
            <person name="Ng V."/>
            <person name="Clum A."/>
            <person name="Steindorff A."/>
            <person name="Ohm R.A."/>
            <person name="Martin F."/>
            <person name="Silar P."/>
            <person name="Natvig D.O."/>
            <person name="Lalanne C."/>
            <person name="Gautier V."/>
            <person name="Ament-Velasquez S.L."/>
            <person name="Kruys A."/>
            <person name="Hutchinson M.I."/>
            <person name="Powell A.J."/>
            <person name="Barry K."/>
            <person name="Miller A.N."/>
            <person name="Grigoriev I.V."/>
            <person name="Debuchy R."/>
            <person name="Gladieux P."/>
            <person name="Hiltunen Thoren M."/>
            <person name="Johannesson H."/>
        </authorList>
    </citation>
    <scope>NUCLEOTIDE SEQUENCE</scope>
    <source>
        <strain evidence="8">CBS 532.94</strain>
    </source>
</reference>
<evidence type="ECO:0000256" key="2">
    <source>
        <dbReference type="ARBA" id="ARBA00009154"/>
    </source>
</evidence>
<comment type="similarity">
    <text evidence="2 6">Belongs to the C1D family.</text>
</comment>
<accession>A0AAN7HEV4</accession>
<dbReference type="InterPro" id="IPR011082">
    <property type="entry name" value="Exosome-assoc_fac/DNA_repair"/>
</dbReference>
<keyword evidence="5 6" id="KW-0539">Nucleus</keyword>
<dbReference type="GO" id="GO:0000460">
    <property type="term" value="P:maturation of 5.8S rRNA"/>
    <property type="evidence" value="ECO:0007669"/>
    <property type="project" value="TreeGrafter"/>
</dbReference>
<sequence>MDVTDVTPQLDRLEEELNKAQEVLKPLLGDIGEISSKLPLLDKAKLYVLATYTIESLLFSALRLNGVDTRNHAIFTELTRVKQYTEKIQKLETPPAARENTVNAEAAARFLKSDLGDNNDIKTKLTELIAKEREKAGAKSSEKKRPAEESAVDNSSAEAGEKLPKRHNPTHADTMPRQSRSTARPAPARPTVPARPAPAPTQQQQTRPAATYAAPTASSPTAMAPQTPTASGSQGPGFLGQMASTAAGVAIGSSIGHVVGNGISSIFGGSSSGAPEPAQATQAQAAQSNSSWGNNCAGATEQFTKCMDEHGGNMQICGWYLEQLKACQAAAKQF</sequence>
<evidence type="ECO:0000256" key="1">
    <source>
        <dbReference type="ARBA" id="ARBA00004123"/>
    </source>
</evidence>
<comment type="function">
    <text evidence="6">Required for exosome-dependent processing of pre-rRNA and small nucleolar RNA (snRNA) precursors. Involved in processing of 35S pre-rRNA at the A0, A1 and A2 sites.</text>
</comment>